<organism evidence="1 2">
    <name type="scientific">Vreelandella nanhaiensis</name>
    <dbReference type="NCBI Taxonomy" id="1258546"/>
    <lineage>
        <taxon>Bacteria</taxon>
        <taxon>Pseudomonadati</taxon>
        <taxon>Pseudomonadota</taxon>
        <taxon>Gammaproteobacteria</taxon>
        <taxon>Oceanospirillales</taxon>
        <taxon>Halomonadaceae</taxon>
        <taxon>Vreelandella</taxon>
    </lineage>
</organism>
<proteinExistence type="predicted"/>
<dbReference type="Proteomes" id="UP000287023">
    <property type="component" value="Unassembled WGS sequence"/>
</dbReference>
<dbReference type="OrthoDB" id="9836275at2"/>
<dbReference type="RefSeq" id="WP_127059529.1">
    <property type="nucleotide sequence ID" value="NZ_RZHF01000001.1"/>
</dbReference>
<dbReference type="AlphaFoldDB" id="A0A433KZ23"/>
<evidence type="ECO:0000313" key="2">
    <source>
        <dbReference type="Proteomes" id="UP000287023"/>
    </source>
</evidence>
<keyword evidence="2" id="KW-1185">Reference proteome</keyword>
<evidence type="ECO:0000313" key="1">
    <source>
        <dbReference type="EMBL" id="RUR34901.1"/>
    </source>
</evidence>
<name>A0A433KZ23_9GAMM</name>
<protein>
    <submittedName>
        <fullName evidence="1">Uncharacterized protein</fullName>
    </submittedName>
</protein>
<accession>A0A433KZ23</accession>
<comment type="caution">
    <text evidence="1">The sequence shown here is derived from an EMBL/GenBank/DDBJ whole genome shotgun (WGS) entry which is preliminary data.</text>
</comment>
<dbReference type="EMBL" id="RZHF01000001">
    <property type="protein sequence ID" value="RUR34901.1"/>
    <property type="molecule type" value="Genomic_DNA"/>
</dbReference>
<gene>
    <name evidence="1" type="ORF">ELY38_00145</name>
</gene>
<sequence>MPDQDTCVANDRMIVNAQWFAARAFMTLWHNYASMSQRTDIRDAFIRNYHRANRWHVTFHEIAVEKKLMAPLPTVEPKDMPLIPE</sequence>
<reference evidence="1 2" key="1">
    <citation type="submission" date="2018-12" db="EMBL/GenBank/DDBJ databases">
        <title>three novel Halomonas strain isolated from plants.</title>
        <authorList>
            <person name="Sun C."/>
        </authorList>
    </citation>
    <scope>NUCLEOTIDE SEQUENCE [LARGE SCALE GENOMIC DNA]</scope>
    <source>
        <strain evidence="1 2">JCM 18142</strain>
    </source>
</reference>